<organism evidence="4">
    <name type="scientific">bioreactor metagenome</name>
    <dbReference type="NCBI Taxonomy" id="1076179"/>
    <lineage>
        <taxon>unclassified sequences</taxon>
        <taxon>metagenomes</taxon>
        <taxon>ecological metagenomes</taxon>
    </lineage>
</organism>
<keyword evidence="2 4" id="KW-0689">Ribosomal protein</keyword>
<comment type="similarity">
    <text evidence="1">Belongs to the bacterial ribosomal protein bL35 family.</text>
</comment>
<dbReference type="NCBIfam" id="TIGR00001">
    <property type="entry name" value="rpmI_bact"/>
    <property type="match status" value="1"/>
</dbReference>
<dbReference type="PROSITE" id="PS00936">
    <property type="entry name" value="RIBOSOMAL_L35"/>
    <property type="match status" value="1"/>
</dbReference>
<dbReference type="GO" id="GO:0006412">
    <property type="term" value="P:translation"/>
    <property type="evidence" value="ECO:0007669"/>
    <property type="project" value="InterPro"/>
</dbReference>
<evidence type="ECO:0000256" key="2">
    <source>
        <dbReference type="ARBA" id="ARBA00022980"/>
    </source>
</evidence>
<gene>
    <name evidence="4" type="primary">rpmI_45</name>
    <name evidence="4" type="ORF">SDC9_138200</name>
</gene>
<dbReference type="GO" id="GO:0022625">
    <property type="term" value="C:cytosolic large ribosomal subunit"/>
    <property type="evidence" value="ECO:0007669"/>
    <property type="project" value="TreeGrafter"/>
</dbReference>
<dbReference type="GO" id="GO:0003735">
    <property type="term" value="F:structural constituent of ribosome"/>
    <property type="evidence" value="ECO:0007669"/>
    <property type="project" value="InterPro"/>
</dbReference>
<dbReference type="PANTHER" id="PTHR33343">
    <property type="entry name" value="54S RIBOSOMAL PROTEIN BL35M"/>
    <property type="match status" value="1"/>
</dbReference>
<dbReference type="AlphaFoldDB" id="A0A645DPA1"/>
<dbReference type="FunFam" id="4.10.410.60:FF:000001">
    <property type="entry name" value="50S ribosomal protein L35"/>
    <property type="match status" value="1"/>
</dbReference>
<sequence length="65" mass="7388">MPKMKSNGSAKKRFKITGSGEFKRKKAYASHILTKKSQKRKRNLRKSTLVHPSDVNAVKRMLAMG</sequence>
<keyword evidence="3" id="KW-0687">Ribonucleoprotein</keyword>
<evidence type="ECO:0000313" key="4">
    <source>
        <dbReference type="EMBL" id="MPM91075.1"/>
    </source>
</evidence>
<dbReference type="InterPro" id="IPR001706">
    <property type="entry name" value="Ribosomal_bL35"/>
</dbReference>
<protein>
    <submittedName>
        <fullName evidence="4">50S ribosomal protein L35</fullName>
    </submittedName>
</protein>
<evidence type="ECO:0000256" key="1">
    <source>
        <dbReference type="ARBA" id="ARBA00006598"/>
    </source>
</evidence>
<proteinExistence type="inferred from homology"/>
<dbReference type="EMBL" id="VSSQ01038190">
    <property type="protein sequence ID" value="MPM91075.1"/>
    <property type="molecule type" value="Genomic_DNA"/>
</dbReference>
<dbReference type="InterPro" id="IPR037229">
    <property type="entry name" value="Ribosomal_bL35_sf"/>
</dbReference>
<dbReference type="Pfam" id="PF01632">
    <property type="entry name" value="Ribosomal_L35p"/>
    <property type="match status" value="1"/>
</dbReference>
<dbReference type="SUPFAM" id="SSF143034">
    <property type="entry name" value="L35p-like"/>
    <property type="match status" value="1"/>
</dbReference>
<dbReference type="InterPro" id="IPR018265">
    <property type="entry name" value="Ribosomal_bL35_CS"/>
</dbReference>
<evidence type="ECO:0000256" key="3">
    <source>
        <dbReference type="ARBA" id="ARBA00023274"/>
    </source>
</evidence>
<reference evidence="4" key="1">
    <citation type="submission" date="2019-08" db="EMBL/GenBank/DDBJ databases">
        <authorList>
            <person name="Kucharzyk K."/>
            <person name="Murdoch R.W."/>
            <person name="Higgins S."/>
            <person name="Loffler F."/>
        </authorList>
    </citation>
    <scope>NUCLEOTIDE SEQUENCE</scope>
</reference>
<dbReference type="PRINTS" id="PR00064">
    <property type="entry name" value="RIBOSOMALL35"/>
</dbReference>
<dbReference type="HAMAP" id="MF_00514">
    <property type="entry name" value="Ribosomal_bL35"/>
    <property type="match status" value="1"/>
</dbReference>
<name>A0A645DPA1_9ZZZZ</name>
<dbReference type="Gene3D" id="4.10.410.60">
    <property type="match status" value="1"/>
</dbReference>
<dbReference type="InterPro" id="IPR021137">
    <property type="entry name" value="Ribosomal_bL35-like"/>
</dbReference>
<comment type="caution">
    <text evidence="4">The sequence shown here is derived from an EMBL/GenBank/DDBJ whole genome shotgun (WGS) entry which is preliminary data.</text>
</comment>
<dbReference type="PANTHER" id="PTHR33343:SF1">
    <property type="entry name" value="LARGE RIBOSOMAL SUBUNIT PROTEIN BL35M"/>
    <property type="match status" value="1"/>
</dbReference>
<accession>A0A645DPA1</accession>